<dbReference type="Pfam" id="PF12146">
    <property type="entry name" value="Hydrolase_4"/>
    <property type="match status" value="1"/>
</dbReference>
<dbReference type="SUPFAM" id="SSF53474">
    <property type="entry name" value="alpha/beta-Hydrolases"/>
    <property type="match status" value="1"/>
</dbReference>
<feature type="domain" description="Serine aminopeptidase S33" evidence="1">
    <location>
        <begin position="30"/>
        <end position="140"/>
    </location>
</feature>
<evidence type="ECO:0000313" key="2">
    <source>
        <dbReference type="EMBL" id="MFC3148176.1"/>
    </source>
</evidence>
<comment type="caution">
    <text evidence="2">The sequence shown here is derived from an EMBL/GenBank/DDBJ whole genome shotgun (WGS) entry which is preliminary data.</text>
</comment>
<dbReference type="GO" id="GO:0016787">
    <property type="term" value="F:hydrolase activity"/>
    <property type="evidence" value="ECO:0007669"/>
    <property type="project" value="UniProtKB-KW"/>
</dbReference>
<proteinExistence type="predicted"/>
<evidence type="ECO:0000259" key="1">
    <source>
        <dbReference type="Pfam" id="PF12146"/>
    </source>
</evidence>
<dbReference type="Proteomes" id="UP001595556">
    <property type="component" value="Unassembled WGS sequence"/>
</dbReference>
<keyword evidence="3" id="KW-1185">Reference proteome</keyword>
<dbReference type="RefSeq" id="WP_377303869.1">
    <property type="nucleotide sequence ID" value="NZ_CP180191.1"/>
</dbReference>
<dbReference type="PANTHER" id="PTHR42103">
    <property type="entry name" value="ALPHA/BETA-HYDROLASES SUPERFAMILY PROTEIN"/>
    <property type="match status" value="1"/>
</dbReference>
<sequence>MSPGTETLLLPGAAGPIEVAIDTPPEPASGVVVVAHPHPLFGGTMNNKVVTTVARAAVAAGRVAVRLNFRGIGASGGEFDQGAGETDDFLQVVEHVRARAPQRLVLAGFSFGGFVAASAFARLQAANTAPDQLVLLGPATSRFKIPEVPAETLVIHGEQDDVVPLASVLDWARPQDLPVIVVPGSTHYFDRKLTVVKRLVQPLL</sequence>
<organism evidence="2 3">
    <name type="scientific">Piscinibacterium candidicorallinum</name>
    <dbReference type="NCBI Taxonomy" id="1793872"/>
    <lineage>
        <taxon>Bacteria</taxon>
        <taxon>Pseudomonadati</taxon>
        <taxon>Pseudomonadota</taxon>
        <taxon>Betaproteobacteria</taxon>
        <taxon>Burkholderiales</taxon>
        <taxon>Piscinibacterium</taxon>
    </lineage>
</organism>
<reference evidence="3" key="1">
    <citation type="journal article" date="2019" name="Int. J. Syst. Evol. Microbiol.">
        <title>The Global Catalogue of Microorganisms (GCM) 10K type strain sequencing project: providing services to taxonomists for standard genome sequencing and annotation.</title>
        <authorList>
            <consortium name="The Broad Institute Genomics Platform"/>
            <consortium name="The Broad Institute Genome Sequencing Center for Infectious Disease"/>
            <person name="Wu L."/>
            <person name="Ma J."/>
        </authorList>
    </citation>
    <scope>NUCLEOTIDE SEQUENCE [LARGE SCALE GENOMIC DNA]</scope>
    <source>
        <strain evidence="3">KCTC 52168</strain>
    </source>
</reference>
<keyword evidence="2" id="KW-0378">Hydrolase</keyword>
<gene>
    <name evidence="2" type="ORF">ACFOEN_11030</name>
</gene>
<accession>A0ABV7H6C8</accession>
<dbReference type="Gene3D" id="3.40.50.1820">
    <property type="entry name" value="alpha/beta hydrolase"/>
    <property type="match status" value="1"/>
</dbReference>
<dbReference type="EMBL" id="JBHRTI010000004">
    <property type="protein sequence ID" value="MFC3148176.1"/>
    <property type="molecule type" value="Genomic_DNA"/>
</dbReference>
<protein>
    <submittedName>
        <fullName evidence="2">Alpha/beta hydrolase</fullName>
    </submittedName>
</protein>
<dbReference type="PANTHER" id="PTHR42103:SF2">
    <property type="entry name" value="AB HYDROLASE-1 DOMAIN-CONTAINING PROTEIN"/>
    <property type="match status" value="1"/>
</dbReference>
<name>A0ABV7H6C8_9BURK</name>
<dbReference type="InterPro" id="IPR029058">
    <property type="entry name" value="AB_hydrolase_fold"/>
</dbReference>
<evidence type="ECO:0000313" key="3">
    <source>
        <dbReference type="Proteomes" id="UP001595556"/>
    </source>
</evidence>
<dbReference type="InterPro" id="IPR022742">
    <property type="entry name" value="Hydrolase_4"/>
</dbReference>